<dbReference type="InterPro" id="IPR014710">
    <property type="entry name" value="RmlC-like_jellyroll"/>
</dbReference>
<proteinExistence type="predicted"/>
<keyword evidence="1" id="KW-0805">Transcription regulation</keyword>
<evidence type="ECO:0000256" key="3">
    <source>
        <dbReference type="ARBA" id="ARBA00023163"/>
    </source>
</evidence>
<dbReference type="SUPFAM" id="SSF51182">
    <property type="entry name" value="RmlC-like cupins"/>
    <property type="match status" value="1"/>
</dbReference>
<dbReference type="Pfam" id="PF02311">
    <property type="entry name" value="AraC_binding"/>
    <property type="match status" value="1"/>
</dbReference>
<gene>
    <name evidence="5" type="ORF">J2S08_003987</name>
</gene>
<dbReference type="PANTHER" id="PTHR43280">
    <property type="entry name" value="ARAC-FAMILY TRANSCRIPTIONAL REGULATOR"/>
    <property type="match status" value="1"/>
</dbReference>
<dbReference type="RefSeq" id="WP_307232629.1">
    <property type="nucleotide sequence ID" value="NZ_JAUSTT010000033.1"/>
</dbReference>
<protein>
    <submittedName>
        <fullName evidence="5">AraC-like DNA-binding protein</fullName>
    </submittedName>
</protein>
<dbReference type="Proteomes" id="UP001223586">
    <property type="component" value="Unassembled WGS sequence"/>
</dbReference>
<dbReference type="PROSITE" id="PS00041">
    <property type="entry name" value="HTH_ARAC_FAMILY_1"/>
    <property type="match status" value="1"/>
</dbReference>
<dbReference type="SUPFAM" id="SSF46689">
    <property type="entry name" value="Homeodomain-like"/>
    <property type="match status" value="2"/>
</dbReference>
<dbReference type="InterPro" id="IPR009057">
    <property type="entry name" value="Homeodomain-like_sf"/>
</dbReference>
<dbReference type="Gene3D" id="2.60.120.10">
    <property type="entry name" value="Jelly Rolls"/>
    <property type="match status" value="1"/>
</dbReference>
<dbReference type="EMBL" id="JAUSTT010000033">
    <property type="protein sequence ID" value="MDQ0178093.1"/>
    <property type="molecule type" value="Genomic_DNA"/>
</dbReference>
<evidence type="ECO:0000256" key="1">
    <source>
        <dbReference type="ARBA" id="ARBA00023015"/>
    </source>
</evidence>
<evidence type="ECO:0000313" key="6">
    <source>
        <dbReference type="Proteomes" id="UP001223586"/>
    </source>
</evidence>
<dbReference type="InterPro" id="IPR018060">
    <property type="entry name" value="HTH_AraC"/>
</dbReference>
<sequence>MDRYLPINLDETLEEHLTYHSVGFSIIPYVIEYDFERHDFMPLHWHKELQISWVYEGTLEFLIDGESVRVGKKDILFLNSNKFHSSSAIDGNAKTLCINFDLDFLHPKIIEDYIKPILENPNFIYYKLPMVGNFSKYLSSILNEIPTQTTDLVKETDSTNYFQVINLINLIIEEIVLKFDGTHNFTESEYFNTLNKLLSFIHQNYTQKIMIKDLTDYAHISKTFCNEIFQKYTKMSPIQYINAYRLQIAQELVINTDESISAISEQCGFGTISYFVEQFRLQYKLSPLKFRKKFQK</sequence>
<dbReference type="Gene3D" id="1.10.10.60">
    <property type="entry name" value="Homeodomain-like"/>
    <property type="match status" value="2"/>
</dbReference>
<keyword evidence="6" id="KW-1185">Reference proteome</keyword>
<reference evidence="5 6" key="1">
    <citation type="submission" date="2023-07" db="EMBL/GenBank/DDBJ databases">
        <title>Genomic Encyclopedia of Type Strains, Phase IV (KMG-IV): sequencing the most valuable type-strain genomes for metagenomic binning, comparative biology and taxonomic classification.</title>
        <authorList>
            <person name="Goeker M."/>
        </authorList>
    </citation>
    <scope>NUCLEOTIDE SEQUENCE [LARGE SCALE GENOMIC DNA]</scope>
    <source>
        <strain evidence="5 6">DSM 23837</strain>
    </source>
</reference>
<dbReference type="Pfam" id="PF12833">
    <property type="entry name" value="HTH_18"/>
    <property type="match status" value="1"/>
</dbReference>
<dbReference type="InterPro" id="IPR018062">
    <property type="entry name" value="HTH_AraC-typ_CS"/>
</dbReference>
<accession>A0ABT9WXS3</accession>
<organism evidence="5 6">
    <name type="scientific">Bacillus chungangensis</name>
    <dbReference type="NCBI Taxonomy" id="587633"/>
    <lineage>
        <taxon>Bacteria</taxon>
        <taxon>Bacillati</taxon>
        <taxon>Bacillota</taxon>
        <taxon>Bacilli</taxon>
        <taxon>Bacillales</taxon>
        <taxon>Bacillaceae</taxon>
        <taxon>Bacillus</taxon>
    </lineage>
</organism>
<dbReference type="InterPro" id="IPR011051">
    <property type="entry name" value="RmlC_Cupin_sf"/>
</dbReference>
<evidence type="ECO:0000256" key="2">
    <source>
        <dbReference type="ARBA" id="ARBA00023125"/>
    </source>
</evidence>
<dbReference type="InterPro" id="IPR003313">
    <property type="entry name" value="AraC-bd"/>
</dbReference>
<name>A0ABT9WXS3_9BACI</name>
<dbReference type="PROSITE" id="PS01124">
    <property type="entry name" value="HTH_ARAC_FAMILY_2"/>
    <property type="match status" value="1"/>
</dbReference>
<evidence type="ECO:0000259" key="4">
    <source>
        <dbReference type="PROSITE" id="PS01124"/>
    </source>
</evidence>
<dbReference type="PANTHER" id="PTHR43280:SF2">
    <property type="entry name" value="HTH-TYPE TRANSCRIPTIONAL REGULATOR EXSA"/>
    <property type="match status" value="1"/>
</dbReference>
<evidence type="ECO:0000313" key="5">
    <source>
        <dbReference type="EMBL" id="MDQ0178093.1"/>
    </source>
</evidence>
<dbReference type="SMART" id="SM00342">
    <property type="entry name" value="HTH_ARAC"/>
    <property type="match status" value="1"/>
</dbReference>
<feature type="domain" description="HTH araC/xylS-type" evidence="4">
    <location>
        <begin position="195"/>
        <end position="293"/>
    </location>
</feature>
<keyword evidence="2" id="KW-0238">DNA-binding</keyword>
<keyword evidence="3" id="KW-0804">Transcription</keyword>
<comment type="caution">
    <text evidence="5">The sequence shown here is derived from an EMBL/GenBank/DDBJ whole genome shotgun (WGS) entry which is preliminary data.</text>
</comment>